<feature type="transmembrane region" description="Helical" evidence="6">
    <location>
        <begin position="28"/>
        <end position="49"/>
    </location>
</feature>
<dbReference type="PANTHER" id="PTHR47089:SF1">
    <property type="entry name" value="GUANOSINE ABC TRANSPORTER PERMEASE PROTEIN NUPP"/>
    <property type="match status" value="1"/>
</dbReference>
<feature type="transmembrane region" description="Helical" evidence="6">
    <location>
        <begin position="348"/>
        <end position="369"/>
    </location>
</feature>
<evidence type="ECO:0000256" key="5">
    <source>
        <dbReference type="ARBA" id="ARBA00023136"/>
    </source>
</evidence>
<organism evidence="7 8">
    <name type="scientific">Mediterraneibacter butyricigenes</name>
    <dbReference type="NCBI Taxonomy" id="2316025"/>
    <lineage>
        <taxon>Bacteria</taxon>
        <taxon>Bacillati</taxon>
        <taxon>Bacillota</taxon>
        <taxon>Clostridia</taxon>
        <taxon>Lachnospirales</taxon>
        <taxon>Lachnospiraceae</taxon>
        <taxon>Mediterraneibacter</taxon>
    </lineage>
</organism>
<evidence type="ECO:0000256" key="4">
    <source>
        <dbReference type="ARBA" id="ARBA00022989"/>
    </source>
</evidence>
<keyword evidence="5 6" id="KW-0472">Membrane</keyword>
<gene>
    <name evidence="7" type="ORF">KGMB01110_23290</name>
</gene>
<dbReference type="PANTHER" id="PTHR47089">
    <property type="entry name" value="ABC TRANSPORTER, PERMEASE PROTEIN"/>
    <property type="match status" value="1"/>
</dbReference>
<keyword evidence="3 6" id="KW-0812">Transmembrane</keyword>
<evidence type="ECO:0000313" key="7">
    <source>
        <dbReference type="EMBL" id="GCA67893.1"/>
    </source>
</evidence>
<protein>
    <submittedName>
        <fullName evidence="7">ABC transporter permease</fullName>
    </submittedName>
</protein>
<sequence>MKKNGNEKSGGVVDKILGFISGDKTSPFAVPIISILLSLIVASLLLAALGKSPVQGFSSFLQGCGLLPKPSYASGKGMITDFFSFLGILAPMILASLGIVMGLRANMFNIGVSGQMLSAGFLATVIIGYSGLDAVIAKPLVIVIGMVVGCLLGSFVGLLKYKFNIHEVVATIIIDYIINYIVGFFINSKFADPFTRASKACSDAARLTVNNVDLGGYKIAFPFGIIVAIIAVILIKIFLDKTVAGFELKNVGLNKDCARYAGMNVNKNIMISMGMSGLLAGLAGVTYYLGYYNNIYPNTLSSMGYDAIAVALLGNSNPVGAVFGAFLITILQAGTIYMNSTIGVSKEISSVITGIILLFSACGGFLVYLSKKQLIKRQESHKEAKEEK</sequence>
<evidence type="ECO:0000313" key="8">
    <source>
        <dbReference type="Proteomes" id="UP000265643"/>
    </source>
</evidence>
<feature type="transmembrane region" description="Helical" evidence="6">
    <location>
        <begin position="219"/>
        <end position="239"/>
    </location>
</feature>
<feature type="transmembrane region" description="Helical" evidence="6">
    <location>
        <begin position="135"/>
        <end position="156"/>
    </location>
</feature>
<reference evidence="8" key="1">
    <citation type="submission" date="2018-09" db="EMBL/GenBank/DDBJ databases">
        <title>Draft Genome Sequence of Mediterraneibacter sp. KCTC 15684.</title>
        <authorList>
            <person name="Kim J.S."/>
            <person name="Han K.I."/>
            <person name="Suh M.K."/>
            <person name="Lee K.C."/>
            <person name="Eom M.K."/>
            <person name="Lee J.H."/>
            <person name="Park S.H."/>
            <person name="Kang S.W."/>
            <person name="Park J.E."/>
            <person name="Oh B.S."/>
            <person name="Yu S.Y."/>
            <person name="Choi S.H."/>
            <person name="Lee D.H."/>
            <person name="Yoon H."/>
            <person name="Kim B."/>
            <person name="Yang S.J."/>
            <person name="Lee J.S."/>
        </authorList>
    </citation>
    <scope>NUCLEOTIDE SEQUENCE [LARGE SCALE GENOMIC DNA]</scope>
    <source>
        <strain evidence="8">KCTC 15684</strain>
    </source>
</reference>
<dbReference type="GO" id="GO:0005886">
    <property type="term" value="C:plasma membrane"/>
    <property type="evidence" value="ECO:0007669"/>
    <property type="project" value="UniProtKB-SubCell"/>
</dbReference>
<comment type="caution">
    <text evidence="7">The sequence shown here is derived from an EMBL/GenBank/DDBJ whole genome shotgun (WGS) entry which is preliminary data.</text>
</comment>
<feature type="transmembrane region" description="Helical" evidence="6">
    <location>
        <begin position="110"/>
        <end position="129"/>
    </location>
</feature>
<feature type="transmembrane region" description="Helical" evidence="6">
    <location>
        <begin position="321"/>
        <end position="342"/>
    </location>
</feature>
<dbReference type="Pfam" id="PF02653">
    <property type="entry name" value="BPD_transp_2"/>
    <property type="match status" value="1"/>
</dbReference>
<evidence type="ECO:0000256" key="2">
    <source>
        <dbReference type="ARBA" id="ARBA00022475"/>
    </source>
</evidence>
<dbReference type="EMBL" id="BHGK01000001">
    <property type="protein sequence ID" value="GCA67893.1"/>
    <property type="molecule type" value="Genomic_DNA"/>
</dbReference>
<comment type="subcellular location">
    <subcellularLocation>
        <location evidence="1">Cell membrane</location>
        <topology evidence="1">Multi-pass membrane protein</topology>
    </subcellularLocation>
</comment>
<dbReference type="InterPro" id="IPR001851">
    <property type="entry name" value="ABC_transp_permease"/>
</dbReference>
<dbReference type="Proteomes" id="UP000265643">
    <property type="component" value="Unassembled WGS sequence"/>
</dbReference>
<accession>A0A391PDW0</accession>
<keyword evidence="4 6" id="KW-1133">Transmembrane helix</keyword>
<evidence type="ECO:0000256" key="6">
    <source>
        <dbReference type="SAM" id="Phobius"/>
    </source>
</evidence>
<feature type="transmembrane region" description="Helical" evidence="6">
    <location>
        <begin position="269"/>
        <end position="289"/>
    </location>
</feature>
<feature type="transmembrane region" description="Helical" evidence="6">
    <location>
        <begin position="168"/>
        <end position="186"/>
    </location>
</feature>
<evidence type="ECO:0000256" key="1">
    <source>
        <dbReference type="ARBA" id="ARBA00004651"/>
    </source>
</evidence>
<proteinExistence type="predicted"/>
<evidence type="ECO:0000256" key="3">
    <source>
        <dbReference type="ARBA" id="ARBA00022692"/>
    </source>
</evidence>
<dbReference type="CDD" id="cd06580">
    <property type="entry name" value="TM_PBP1_transp_TpRbsC_like"/>
    <property type="match status" value="1"/>
</dbReference>
<dbReference type="GO" id="GO:0022857">
    <property type="term" value="F:transmembrane transporter activity"/>
    <property type="evidence" value="ECO:0007669"/>
    <property type="project" value="InterPro"/>
</dbReference>
<feature type="transmembrane region" description="Helical" evidence="6">
    <location>
        <begin position="82"/>
        <end position="103"/>
    </location>
</feature>
<name>A0A391PDW0_9FIRM</name>
<keyword evidence="8" id="KW-1185">Reference proteome</keyword>
<keyword evidence="2" id="KW-1003">Cell membrane</keyword>
<dbReference type="AlphaFoldDB" id="A0A391PDW0"/>
<dbReference type="RefSeq" id="WP_117603374.1">
    <property type="nucleotide sequence ID" value="NZ_BHGK01000001.1"/>
</dbReference>